<dbReference type="Gene3D" id="3.40.630.30">
    <property type="match status" value="1"/>
</dbReference>
<dbReference type="GO" id="GO:0016746">
    <property type="term" value="F:acyltransferase activity"/>
    <property type="evidence" value="ECO:0007669"/>
    <property type="project" value="UniProtKB-KW"/>
</dbReference>
<evidence type="ECO:0000313" key="3">
    <source>
        <dbReference type="Proteomes" id="UP000702425"/>
    </source>
</evidence>
<proteinExistence type="predicted"/>
<protein>
    <submittedName>
        <fullName evidence="2">N-acetyltransferase YafP</fullName>
        <ecNumber evidence="2">2.3.1.-</ecNumber>
    </submittedName>
</protein>
<gene>
    <name evidence="2" type="primary">yafP</name>
    <name evidence="2" type="ORF">E5S67_02659</name>
</gene>
<keyword evidence="2" id="KW-0808">Transferase</keyword>
<evidence type="ECO:0000259" key="1">
    <source>
        <dbReference type="PROSITE" id="PS51186"/>
    </source>
</evidence>
<dbReference type="InterPro" id="IPR052564">
    <property type="entry name" value="N-acetyltrans/Recomb-assoc"/>
</dbReference>
<organism evidence="2 3">
    <name type="scientific">Microcoleus asticus IPMA8</name>
    <dbReference type="NCBI Taxonomy" id="2563858"/>
    <lineage>
        <taxon>Bacteria</taxon>
        <taxon>Bacillati</taxon>
        <taxon>Cyanobacteriota</taxon>
        <taxon>Cyanophyceae</taxon>
        <taxon>Oscillatoriophycideae</taxon>
        <taxon>Oscillatoriales</taxon>
        <taxon>Microcoleaceae</taxon>
        <taxon>Microcoleus</taxon>
        <taxon>Microcoleus asticus</taxon>
    </lineage>
</organism>
<keyword evidence="3" id="KW-1185">Reference proteome</keyword>
<dbReference type="SUPFAM" id="SSF55729">
    <property type="entry name" value="Acyl-CoA N-acyltransferases (Nat)"/>
    <property type="match status" value="1"/>
</dbReference>
<comment type="caution">
    <text evidence="2">The sequence shown here is derived from an EMBL/GenBank/DDBJ whole genome shotgun (WGS) entry which is preliminary data.</text>
</comment>
<dbReference type="Proteomes" id="UP000702425">
    <property type="component" value="Unassembled WGS sequence"/>
</dbReference>
<reference evidence="2 3" key="1">
    <citation type="journal article" date="2020" name="Sci. Rep.">
        <title>A novel cyanobacterial geosmin producer, revising GeoA distribution and dispersion patterns in Bacteria.</title>
        <authorList>
            <person name="Churro C."/>
            <person name="Semedo-Aguiar A.P."/>
            <person name="Silva A.D."/>
            <person name="Pereira-Leal J.B."/>
            <person name="Leite R.B."/>
        </authorList>
    </citation>
    <scope>NUCLEOTIDE SEQUENCE [LARGE SCALE GENOMIC DNA]</scope>
    <source>
        <strain evidence="2 3">IPMA8</strain>
    </source>
</reference>
<dbReference type="InterPro" id="IPR016181">
    <property type="entry name" value="Acyl_CoA_acyltransferase"/>
</dbReference>
<dbReference type="EMBL" id="SRRZ01000042">
    <property type="protein sequence ID" value="NQE34930.1"/>
    <property type="molecule type" value="Genomic_DNA"/>
</dbReference>
<dbReference type="Pfam" id="PF13673">
    <property type="entry name" value="Acetyltransf_10"/>
    <property type="match status" value="1"/>
</dbReference>
<accession>A0ABX2CX07</accession>
<dbReference type="PANTHER" id="PTHR43451:SF1">
    <property type="entry name" value="ACETYLTRANSFERASE"/>
    <property type="match status" value="1"/>
</dbReference>
<evidence type="ECO:0000313" key="2">
    <source>
        <dbReference type="EMBL" id="NQE34930.1"/>
    </source>
</evidence>
<dbReference type="PANTHER" id="PTHR43451">
    <property type="entry name" value="ACETYLTRANSFERASE (GNAT) FAMILY PROTEIN"/>
    <property type="match status" value="1"/>
</dbReference>
<dbReference type="EC" id="2.3.1.-" evidence="2"/>
<sequence>MRQNGKSQHPSAFGSAIKCQIKIKEAIQVREFMRVRTYEIGDTQQIVKLFYDTVHEVNIRDYTKAQVDAWAPADIDIESWTKSLSSKFTFVAEEGEKIAGFGELEASGHIDRFYCHQDFQRQGVGRLILKQIESKAQDLGIKKLFTEASITARPFFETQGFIVIRKQEVERRGQKFINFSMEKNI</sequence>
<dbReference type="PROSITE" id="PS51186">
    <property type="entry name" value="GNAT"/>
    <property type="match status" value="1"/>
</dbReference>
<dbReference type="InterPro" id="IPR000182">
    <property type="entry name" value="GNAT_dom"/>
</dbReference>
<name>A0ABX2CX07_9CYAN</name>
<feature type="domain" description="N-acetyltransferase" evidence="1">
    <location>
        <begin position="33"/>
        <end position="185"/>
    </location>
</feature>
<keyword evidence="2" id="KW-0012">Acyltransferase</keyword>
<dbReference type="CDD" id="cd04301">
    <property type="entry name" value="NAT_SF"/>
    <property type="match status" value="1"/>
</dbReference>